<organism evidence="1 2">
    <name type="scientific">Thelephora ganbajun</name>
    <name type="common">Ganba fungus</name>
    <dbReference type="NCBI Taxonomy" id="370292"/>
    <lineage>
        <taxon>Eukaryota</taxon>
        <taxon>Fungi</taxon>
        <taxon>Dikarya</taxon>
        <taxon>Basidiomycota</taxon>
        <taxon>Agaricomycotina</taxon>
        <taxon>Agaricomycetes</taxon>
        <taxon>Thelephorales</taxon>
        <taxon>Thelephoraceae</taxon>
        <taxon>Thelephora</taxon>
    </lineage>
</organism>
<reference evidence="1" key="1">
    <citation type="submission" date="2019-10" db="EMBL/GenBank/DDBJ databases">
        <authorList>
            <consortium name="DOE Joint Genome Institute"/>
            <person name="Kuo A."/>
            <person name="Miyauchi S."/>
            <person name="Kiss E."/>
            <person name="Drula E."/>
            <person name="Kohler A."/>
            <person name="Sanchez-Garcia M."/>
            <person name="Andreopoulos B."/>
            <person name="Barry K.W."/>
            <person name="Bonito G."/>
            <person name="Buee M."/>
            <person name="Carver A."/>
            <person name="Chen C."/>
            <person name="Cichocki N."/>
            <person name="Clum A."/>
            <person name="Culley D."/>
            <person name="Crous P.W."/>
            <person name="Fauchery L."/>
            <person name="Girlanda M."/>
            <person name="Hayes R."/>
            <person name="Keri Z."/>
            <person name="Labutti K."/>
            <person name="Lipzen A."/>
            <person name="Lombard V."/>
            <person name="Magnuson J."/>
            <person name="Maillard F."/>
            <person name="Morin E."/>
            <person name="Murat C."/>
            <person name="Nolan M."/>
            <person name="Ohm R."/>
            <person name="Pangilinan J."/>
            <person name="Pereira M."/>
            <person name="Perotto S."/>
            <person name="Peter M."/>
            <person name="Riley R."/>
            <person name="Sitrit Y."/>
            <person name="Stielow B."/>
            <person name="Szollosi G."/>
            <person name="Zifcakova L."/>
            <person name="Stursova M."/>
            <person name="Spatafora J.W."/>
            <person name="Tedersoo L."/>
            <person name="Vaario L.-M."/>
            <person name="Yamada A."/>
            <person name="Yan M."/>
            <person name="Wang P."/>
            <person name="Xu J."/>
            <person name="Bruns T."/>
            <person name="Baldrian P."/>
            <person name="Vilgalys R."/>
            <person name="Henrissat B."/>
            <person name="Grigoriev I.V."/>
            <person name="Hibbett D."/>
            <person name="Nagy L.G."/>
            <person name="Martin F.M."/>
        </authorList>
    </citation>
    <scope>NUCLEOTIDE SEQUENCE</scope>
    <source>
        <strain evidence="1">P2</strain>
    </source>
</reference>
<accession>A0ACB6ZEX3</accession>
<keyword evidence="2" id="KW-1185">Reference proteome</keyword>
<reference evidence="1" key="2">
    <citation type="journal article" date="2020" name="Nat. Commun.">
        <title>Large-scale genome sequencing of mycorrhizal fungi provides insights into the early evolution of symbiotic traits.</title>
        <authorList>
            <person name="Miyauchi S."/>
            <person name="Kiss E."/>
            <person name="Kuo A."/>
            <person name="Drula E."/>
            <person name="Kohler A."/>
            <person name="Sanchez-Garcia M."/>
            <person name="Morin E."/>
            <person name="Andreopoulos B."/>
            <person name="Barry K.W."/>
            <person name="Bonito G."/>
            <person name="Buee M."/>
            <person name="Carver A."/>
            <person name="Chen C."/>
            <person name="Cichocki N."/>
            <person name="Clum A."/>
            <person name="Culley D."/>
            <person name="Crous P.W."/>
            <person name="Fauchery L."/>
            <person name="Girlanda M."/>
            <person name="Hayes R.D."/>
            <person name="Keri Z."/>
            <person name="LaButti K."/>
            <person name="Lipzen A."/>
            <person name="Lombard V."/>
            <person name="Magnuson J."/>
            <person name="Maillard F."/>
            <person name="Murat C."/>
            <person name="Nolan M."/>
            <person name="Ohm R.A."/>
            <person name="Pangilinan J."/>
            <person name="Pereira M.F."/>
            <person name="Perotto S."/>
            <person name="Peter M."/>
            <person name="Pfister S."/>
            <person name="Riley R."/>
            <person name="Sitrit Y."/>
            <person name="Stielow J.B."/>
            <person name="Szollosi G."/>
            <person name="Zifcakova L."/>
            <person name="Stursova M."/>
            <person name="Spatafora J.W."/>
            <person name="Tedersoo L."/>
            <person name="Vaario L.M."/>
            <person name="Yamada A."/>
            <person name="Yan M."/>
            <person name="Wang P."/>
            <person name="Xu J."/>
            <person name="Bruns T."/>
            <person name="Baldrian P."/>
            <person name="Vilgalys R."/>
            <person name="Dunand C."/>
            <person name="Henrissat B."/>
            <person name="Grigoriev I.V."/>
            <person name="Hibbett D."/>
            <person name="Nagy L.G."/>
            <person name="Martin F.M."/>
        </authorList>
    </citation>
    <scope>NUCLEOTIDE SEQUENCE</scope>
    <source>
        <strain evidence="1">P2</strain>
    </source>
</reference>
<evidence type="ECO:0000313" key="2">
    <source>
        <dbReference type="Proteomes" id="UP000886501"/>
    </source>
</evidence>
<protein>
    <submittedName>
        <fullName evidence="1">Uncharacterized protein</fullName>
    </submittedName>
</protein>
<sequence length="110" mass="12355">ELAHVKLFQRAANYIWTPSVLCDKHGASTRIARSGVNRSKESDGRFPASGVGTKRHRTIRCLWWVLTCIYQPVSIFCIASRAVLCSRWLFLISDGVVRFGRCLYPVAAGK</sequence>
<dbReference type="EMBL" id="MU118018">
    <property type="protein sequence ID" value="KAF9648152.1"/>
    <property type="molecule type" value="Genomic_DNA"/>
</dbReference>
<feature type="non-terminal residue" evidence="1">
    <location>
        <position position="1"/>
    </location>
</feature>
<gene>
    <name evidence="1" type="ORF">BDM02DRAFT_3115752</name>
</gene>
<evidence type="ECO:0000313" key="1">
    <source>
        <dbReference type="EMBL" id="KAF9648152.1"/>
    </source>
</evidence>
<dbReference type="Proteomes" id="UP000886501">
    <property type="component" value="Unassembled WGS sequence"/>
</dbReference>
<proteinExistence type="predicted"/>
<name>A0ACB6ZEX3_THEGA</name>
<comment type="caution">
    <text evidence="1">The sequence shown here is derived from an EMBL/GenBank/DDBJ whole genome shotgun (WGS) entry which is preliminary data.</text>
</comment>